<evidence type="ECO:0000313" key="2">
    <source>
        <dbReference type="Proteomes" id="UP000317496"/>
    </source>
</evidence>
<reference evidence="1 2" key="1">
    <citation type="submission" date="2019-07" db="EMBL/GenBank/DDBJ databases">
        <title>Genome sequencing for Ferrovibrio sp. K5.</title>
        <authorList>
            <person name="Park S.-J."/>
        </authorList>
    </citation>
    <scope>NUCLEOTIDE SEQUENCE [LARGE SCALE GENOMIC DNA]</scope>
    <source>
        <strain evidence="1 2">K5</strain>
    </source>
</reference>
<dbReference type="KEGG" id="fer:FNB15_00550"/>
<protein>
    <submittedName>
        <fullName evidence="1">AAA family ATPase</fullName>
    </submittedName>
</protein>
<evidence type="ECO:0000313" key="1">
    <source>
        <dbReference type="EMBL" id="QDO95863.1"/>
    </source>
</evidence>
<dbReference type="Proteomes" id="UP000317496">
    <property type="component" value="Chromosome"/>
</dbReference>
<name>A0A516GWF7_9PROT</name>
<dbReference type="SUPFAM" id="SSF56112">
    <property type="entry name" value="Protein kinase-like (PK-like)"/>
    <property type="match status" value="1"/>
</dbReference>
<dbReference type="EMBL" id="CP041636">
    <property type="protein sequence ID" value="QDO95863.1"/>
    <property type="molecule type" value="Genomic_DNA"/>
</dbReference>
<dbReference type="InterPro" id="IPR027417">
    <property type="entry name" value="P-loop_NTPase"/>
</dbReference>
<proteinExistence type="predicted"/>
<dbReference type="PANTHER" id="PTHR43883:SF1">
    <property type="entry name" value="GLUCONOKINASE"/>
    <property type="match status" value="1"/>
</dbReference>
<dbReference type="OrthoDB" id="9810277at2"/>
<dbReference type="Pfam" id="PF13671">
    <property type="entry name" value="AAA_33"/>
    <property type="match status" value="1"/>
</dbReference>
<dbReference type="SUPFAM" id="SSF52540">
    <property type="entry name" value="P-loop containing nucleoside triphosphate hydrolases"/>
    <property type="match status" value="1"/>
</dbReference>
<dbReference type="InterPro" id="IPR011009">
    <property type="entry name" value="Kinase-like_dom_sf"/>
</dbReference>
<dbReference type="Gene3D" id="3.40.50.300">
    <property type="entry name" value="P-loop containing nucleotide triphosphate hydrolases"/>
    <property type="match status" value="1"/>
</dbReference>
<dbReference type="InterPro" id="IPR052732">
    <property type="entry name" value="Cell-binding_unc_protein"/>
</dbReference>
<dbReference type="RefSeq" id="WP_144066844.1">
    <property type="nucleotide sequence ID" value="NZ_CP041636.1"/>
</dbReference>
<dbReference type="AlphaFoldDB" id="A0A516GWF7"/>
<dbReference type="PANTHER" id="PTHR43883">
    <property type="entry name" value="SLR0207 PROTEIN"/>
    <property type="match status" value="1"/>
</dbReference>
<organism evidence="1 2">
    <name type="scientific">Ferrovibrio terrae</name>
    <dbReference type="NCBI Taxonomy" id="2594003"/>
    <lineage>
        <taxon>Bacteria</taxon>
        <taxon>Pseudomonadati</taxon>
        <taxon>Pseudomonadota</taxon>
        <taxon>Alphaproteobacteria</taxon>
        <taxon>Rhodospirillales</taxon>
        <taxon>Rhodospirillaceae</taxon>
        <taxon>Ferrovibrio</taxon>
    </lineage>
</organism>
<keyword evidence="2" id="KW-1185">Reference proteome</keyword>
<accession>A0A516GWF7</accession>
<sequence length="498" mass="54110">MTDPNPTDIDRLFDPPLQVAETHVSRIFLSGDRAWKLKKALTLPYLDFATLQQRRAACEREVELNRRTAPELYLGCRAVCRDASGQLSFVGQGEPVEWLIEMRRFPSDATFDHLAAAGKLGAALIEMLADTIAAFHAQAETVDAEATDTVTRTLAFNDAAFERRAPDCLSDAELAAFRAALQTEFERQRPLLATRKAAGRMRHGHGDLHLRNIALIEDRPTLFDCLEFDDGLAEIDTLYDLAFLLMDLLHHGCTDLANRALNRYLEASGDYDGLPLLPLYVALRAAIRCHIAAMTPAGRQDARGYLALAQRALRSEGARLVAVGGYSGTGKTTVARELAAALGGYPWGAVVLRSDVLRKQLQGRALTQRLPPESYTAEASRQTYAALLDGAERLLQAGSSVVLDAVFGRLDERAAVAAAAKSCSVAFGGLWLEAPREVLIRRVAGREGDASDATAAVVHWQLEHLQPPSEVEHAWSAVDAAGDRTATLARARAALPVG</sequence>
<gene>
    <name evidence="1" type="ORF">FNB15_00550</name>
</gene>